<evidence type="ECO:0000256" key="1">
    <source>
        <dbReference type="SAM" id="MobiDB-lite"/>
    </source>
</evidence>
<evidence type="ECO:0000313" key="3">
    <source>
        <dbReference type="Proteomes" id="UP000281553"/>
    </source>
</evidence>
<proteinExistence type="predicted"/>
<gene>
    <name evidence="2" type="ORF">DILT_LOCUS18448</name>
</gene>
<accession>A0A3P7RBL0</accession>
<protein>
    <submittedName>
        <fullName evidence="2">Uncharacterized protein</fullName>
    </submittedName>
</protein>
<feature type="compositionally biased region" description="Polar residues" evidence="1">
    <location>
        <begin position="16"/>
        <end position="26"/>
    </location>
</feature>
<evidence type="ECO:0000313" key="2">
    <source>
        <dbReference type="EMBL" id="VDN41102.1"/>
    </source>
</evidence>
<dbReference type="OrthoDB" id="10424604at2759"/>
<dbReference type="EMBL" id="UYRU01100454">
    <property type="protein sequence ID" value="VDN41102.1"/>
    <property type="molecule type" value="Genomic_DNA"/>
</dbReference>
<name>A0A3P7RBL0_DIBLA</name>
<feature type="region of interest" description="Disordered" evidence="1">
    <location>
        <begin position="1"/>
        <end position="58"/>
    </location>
</feature>
<sequence>MNTERLNGIDPEMAYNRTSPMKQNYASPMGPSQYADRVTRNAARSPEEKDAQSATPIL</sequence>
<organism evidence="2 3">
    <name type="scientific">Dibothriocephalus latus</name>
    <name type="common">Fish tapeworm</name>
    <name type="synonym">Diphyllobothrium latum</name>
    <dbReference type="NCBI Taxonomy" id="60516"/>
    <lineage>
        <taxon>Eukaryota</taxon>
        <taxon>Metazoa</taxon>
        <taxon>Spiralia</taxon>
        <taxon>Lophotrochozoa</taxon>
        <taxon>Platyhelminthes</taxon>
        <taxon>Cestoda</taxon>
        <taxon>Eucestoda</taxon>
        <taxon>Diphyllobothriidea</taxon>
        <taxon>Diphyllobothriidae</taxon>
        <taxon>Dibothriocephalus</taxon>
    </lineage>
</organism>
<dbReference type="AlphaFoldDB" id="A0A3P7RBL0"/>
<keyword evidence="3" id="KW-1185">Reference proteome</keyword>
<reference evidence="2 3" key="1">
    <citation type="submission" date="2018-11" db="EMBL/GenBank/DDBJ databases">
        <authorList>
            <consortium name="Pathogen Informatics"/>
        </authorList>
    </citation>
    <scope>NUCLEOTIDE SEQUENCE [LARGE SCALE GENOMIC DNA]</scope>
</reference>
<dbReference type="Proteomes" id="UP000281553">
    <property type="component" value="Unassembled WGS sequence"/>
</dbReference>